<dbReference type="SMART" id="SM01134">
    <property type="entry name" value="DeoRC"/>
    <property type="match status" value="1"/>
</dbReference>
<evidence type="ECO:0000256" key="2">
    <source>
        <dbReference type="ARBA" id="ARBA00023125"/>
    </source>
</evidence>
<keyword evidence="6" id="KW-1185">Reference proteome</keyword>
<keyword evidence="2" id="KW-0238">DNA-binding</keyword>
<dbReference type="AlphaFoldDB" id="A0A2S9IW96"/>
<dbReference type="PANTHER" id="PTHR30363:SF44">
    <property type="entry name" value="AGA OPERON TRANSCRIPTIONAL REPRESSOR-RELATED"/>
    <property type="match status" value="1"/>
</dbReference>
<dbReference type="InterPro" id="IPR014036">
    <property type="entry name" value="DeoR-like_C"/>
</dbReference>
<dbReference type="PROSITE" id="PS51000">
    <property type="entry name" value="HTH_DEOR_2"/>
    <property type="match status" value="1"/>
</dbReference>
<proteinExistence type="predicted"/>
<reference evidence="5 6" key="1">
    <citation type="submission" date="2018-02" db="EMBL/GenBank/DDBJ databases">
        <title>The draft genome of Phyllobacterium sp. 1N-3.</title>
        <authorList>
            <person name="Liu L."/>
            <person name="Li L."/>
            <person name="Zhang X."/>
            <person name="Wang T."/>
            <person name="Liang L."/>
        </authorList>
    </citation>
    <scope>NUCLEOTIDE SEQUENCE [LARGE SCALE GENOMIC DNA]</scope>
    <source>
        <strain evidence="5 6">1N-3</strain>
    </source>
</reference>
<dbReference type="Proteomes" id="UP000239434">
    <property type="component" value="Unassembled WGS sequence"/>
</dbReference>
<dbReference type="PANTHER" id="PTHR30363">
    <property type="entry name" value="HTH-TYPE TRANSCRIPTIONAL REGULATOR SRLR-RELATED"/>
    <property type="match status" value="1"/>
</dbReference>
<dbReference type="EMBL" id="PVBR01000003">
    <property type="protein sequence ID" value="PRD44788.1"/>
    <property type="molecule type" value="Genomic_DNA"/>
</dbReference>
<dbReference type="InterPro" id="IPR001034">
    <property type="entry name" value="DeoR_HTH"/>
</dbReference>
<feature type="domain" description="HTH deoR-type" evidence="4">
    <location>
        <begin position="3"/>
        <end position="58"/>
    </location>
</feature>
<dbReference type="Pfam" id="PF00455">
    <property type="entry name" value="DeoRC"/>
    <property type="match status" value="1"/>
</dbReference>
<evidence type="ECO:0000259" key="4">
    <source>
        <dbReference type="PROSITE" id="PS51000"/>
    </source>
</evidence>
<accession>A0A2S9IW96</accession>
<dbReference type="PRINTS" id="PR00037">
    <property type="entry name" value="HTHLACR"/>
</dbReference>
<dbReference type="InterPro" id="IPR018356">
    <property type="entry name" value="Tscrpt_reg_HTH_DeoR_CS"/>
</dbReference>
<evidence type="ECO:0000256" key="1">
    <source>
        <dbReference type="ARBA" id="ARBA00023015"/>
    </source>
</evidence>
<dbReference type="Gene3D" id="1.10.10.10">
    <property type="entry name" value="Winged helix-like DNA-binding domain superfamily/Winged helix DNA-binding domain"/>
    <property type="match status" value="1"/>
</dbReference>
<dbReference type="Pfam" id="PF08220">
    <property type="entry name" value="HTH_DeoR"/>
    <property type="match status" value="1"/>
</dbReference>
<comment type="caution">
    <text evidence="5">The sequence shown here is derived from an EMBL/GenBank/DDBJ whole genome shotgun (WGS) entry which is preliminary data.</text>
</comment>
<protein>
    <submittedName>
        <fullName evidence="5">DeoR family transcriptional regulator</fullName>
    </submittedName>
</protein>
<dbReference type="InterPro" id="IPR037171">
    <property type="entry name" value="NagB/RpiA_transferase-like"/>
</dbReference>
<dbReference type="InterPro" id="IPR050313">
    <property type="entry name" value="Carb_Metab_HTH_regulators"/>
</dbReference>
<name>A0A2S9IW96_9HYPH</name>
<keyword evidence="1" id="KW-0805">Transcription regulation</keyword>
<evidence type="ECO:0000313" key="6">
    <source>
        <dbReference type="Proteomes" id="UP000239434"/>
    </source>
</evidence>
<dbReference type="SUPFAM" id="SSF46785">
    <property type="entry name" value="Winged helix' DNA-binding domain"/>
    <property type="match status" value="1"/>
</dbReference>
<dbReference type="GO" id="GO:0003700">
    <property type="term" value="F:DNA-binding transcription factor activity"/>
    <property type="evidence" value="ECO:0007669"/>
    <property type="project" value="InterPro"/>
</dbReference>
<dbReference type="SMART" id="SM00420">
    <property type="entry name" value="HTH_DEOR"/>
    <property type="match status" value="1"/>
</dbReference>
<dbReference type="RefSeq" id="WP_105740869.1">
    <property type="nucleotide sequence ID" value="NZ_PVBR01000003.1"/>
</dbReference>
<organism evidence="5 6">
    <name type="scientific">Phyllobacterium phragmitis</name>
    <dbReference type="NCBI Taxonomy" id="2670329"/>
    <lineage>
        <taxon>Bacteria</taxon>
        <taxon>Pseudomonadati</taxon>
        <taxon>Pseudomonadota</taxon>
        <taxon>Alphaproteobacteria</taxon>
        <taxon>Hyphomicrobiales</taxon>
        <taxon>Phyllobacteriaceae</taxon>
        <taxon>Phyllobacterium</taxon>
    </lineage>
</organism>
<dbReference type="SUPFAM" id="SSF100950">
    <property type="entry name" value="NagB/RpiA/CoA transferase-like"/>
    <property type="match status" value="1"/>
</dbReference>
<gene>
    <name evidence="5" type="ORF">C5748_05235</name>
</gene>
<keyword evidence="3" id="KW-0804">Transcription</keyword>
<dbReference type="InterPro" id="IPR036388">
    <property type="entry name" value="WH-like_DNA-bd_sf"/>
</dbReference>
<dbReference type="PROSITE" id="PS00894">
    <property type="entry name" value="HTH_DEOR_1"/>
    <property type="match status" value="1"/>
</dbReference>
<dbReference type="GO" id="GO:0003677">
    <property type="term" value="F:DNA binding"/>
    <property type="evidence" value="ECO:0007669"/>
    <property type="project" value="UniProtKB-KW"/>
</dbReference>
<evidence type="ECO:0000313" key="5">
    <source>
        <dbReference type="EMBL" id="PRD44788.1"/>
    </source>
</evidence>
<sequence>MKREERRQEIINLLVESRKVDLDALAERFAVSKMTIHRDLDDLEATGVLRKVRGGATIDASTQFESDFRFRQMQDADVKRVIGHAAIDLVEPGMTVLINDGSMAAVIGEMLLERRPLTIVTNNVAIMERVKGESGIKLITLGGVYSPKFNAYLGIMTEEALSRLRADIAFVSTPAASGRYAYHMDEDIVRTKRAMMKSSRQACLLINSRRFGHTALHVLGDLSEFSTIISDKPLPEDVLAELAHADTTIKIARWEEDN</sequence>
<dbReference type="InterPro" id="IPR036390">
    <property type="entry name" value="WH_DNA-bd_sf"/>
</dbReference>
<evidence type="ECO:0000256" key="3">
    <source>
        <dbReference type="ARBA" id="ARBA00023163"/>
    </source>
</evidence>